<feature type="compositionally biased region" description="Acidic residues" evidence="8">
    <location>
        <begin position="691"/>
        <end position="705"/>
    </location>
</feature>
<dbReference type="EC" id="3.6.4.13" evidence="7"/>
<evidence type="ECO:0000256" key="2">
    <source>
        <dbReference type="ARBA" id="ARBA00022801"/>
    </source>
</evidence>
<comment type="similarity">
    <text evidence="6">Belongs to the DEAD box helicase family.</text>
</comment>
<feature type="domain" description="Helicase ATP-binding" evidence="9">
    <location>
        <begin position="216"/>
        <end position="448"/>
    </location>
</feature>
<evidence type="ECO:0000256" key="5">
    <source>
        <dbReference type="ARBA" id="ARBA00022884"/>
    </source>
</evidence>
<dbReference type="Gene3D" id="3.40.50.300">
    <property type="entry name" value="P-loop containing nucleotide triphosphate hydrolases"/>
    <property type="match status" value="2"/>
</dbReference>
<evidence type="ECO:0000256" key="6">
    <source>
        <dbReference type="RuleBase" id="RU000492"/>
    </source>
</evidence>
<comment type="caution">
    <text evidence="11">The sequence shown here is derived from an EMBL/GenBank/DDBJ whole genome shotgun (WGS) entry which is preliminary data.</text>
</comment>
<comment type="domain">
    <text evidence="7">The Q motif is unique to and characteristic of the DEAD box family of RNA helicases and controls ATP binding and hydrolysis.</text>
</comment>
<dbReference type="InterPro" id="IPR027417">
    <property type="entry name" value="P-loop_NTPase"/>
</dbReference>
<dbReference type="CDD" id="cd17956">
    <property type="entry name" value="DEADc_DDX51"/>
    <property type="match status" value="1"/>
</dbReference>
<evidence type="ECO:0000313" key="12">
    <source>
        <dbReference type="Proteomes" id="UP000274822"/>
    </source>
</evidence>
<keyword evidence="1 6" id="KW-0547">Nucleotide-binding</keyword>
<dbReference type="PROSITE" id="PS00039">
    <property type="entry name" value="DEAD_ATP_HELICASE"/>
    <property type="match status" value="1"/>
</dbReference>
<keyword evidence="4 6" id="KW-0067">ATP-binding</keyword>
<feature type="domain" description="Helicase C-terminal" evidence="10">
    <location>
        <begin position="472"/>
        <end position="652"/>
    </location>
</feature>
<dbReference type="InterPro" id="IPR000629">
    <property type="entry name" value="RNA-helicase_DEAD-box_CS"/>
</dbReference>
<evidence type="ECO:0000256" key="1">
    <source>
        <dbReference type="ARBA" id="ARBA00022741"/>
    </source>
</evidence>
<dbReference type="PROSITE" id="PS51192">
    <property type="entry name" value="HELICASE_ATP_BIND_1"/>
    <property type="match status" value="1"/>
</dbReference>
<dbReference type="EMBL" id="RBNJ01000410">
    <property type="protein sequence ID" value="RUS34572.1"/>
    <property type="molecule type" value="Genomic_DNA"/>
</dbReference>
<accession>A0A433QXP1</accession>
<name>A0A433QXP1_9FUNG</name>
<evidence type="ECO:0000256" key="8">
    <source>
        <dbReference type="SAM" id="MobiDB-lite"/>
    </source>
</evidence>
<sequence>MFSIARFDDQRDGPSYERQKDRLSKLNARLKPKRKYEHEQPEVPHENNADSRPQPQRIDAGNSAAKPPQKTKMNSKKKKRRELSTEELERFASQRAAAEAVPTSASPPVDEREFMDVDSEDVPEDNEIPEVIGLQAFPDFQPKQPTRDTAAMRSMGIPDWLANPTIVAPETVTPVEESVFGLNKKLTGRCKELGIEEFFAVQTAVIPIFLRSRSLSDTRRPPGDLCVSAPTGSGKTLAYVLPIVEILSKRVVTRLRALIILPTRDLVAQVKETFDAFCKGTDLKIGTATGQHSFPHEQAHLIGESNEILAGGSSRIDILIATPGRLMDHLNGTPNFTLQHLRFLVIDEADRLLNQSYQDWLTHIMRVTQPGRGEQGSARERVGVKVDRNGIPMHDVVAPAFLSSVFKVPVSDIDKPKIPSIQKLLFSATLTRNPAKIASLHLLNPQYIAVQVAGKIGAEDEVAREKYTTPAGLREHMLVCPTEQKPLLILHLLHIMHVASALCFTKSIESAHRLCILIQLFEKHHKNMTDGKDKRENAAITTAAEYSSDLSQMERNAILKKFKKGEIRLLICSDLIARGIDLDLVDTVISYDVPLYMKKYVHRVGRTARAGREGDAYTLVETQEARHFKEMLGKAGHLEKVKKVNVKEEVLGGLVETYQQSLTDLKSVVTNARPSVARYQSSMVAVAGNDGEEGELVGDHGEEEGGGMHIRFDDEE</sequence>
<evidence type="ECO:0000259" key="9">
    <source>
        <dbReference type="PROSITE" id="PS51192"/>
    </source>
</evidence>
<feature type="compositionally biased region" description="Basic and acidic residues" evidence="8">
    <location>
        <begin position="1"/>
        <end position="24"/>
    </location>
</feature>
<gene>
    <name evidence="11" type="ORF">BC938DRAFT_479655</name>
</gene>
<dbReference type="GO" id="GO:0003724">
    <property type="term" value="F:RNA helicase activity"/>
    <property type="evidence" value="ECO:0007669"/>
    <property type="project" value="UniProtKB-EC"/>
</dbReference>
<dbReference type="InterPro" id="IPR014001">
    <property type="entry name" value="Helicase_ATP-bd"/>
</dbReference>
<keyword evidence="5 7" id="KW-0694">RNA-binding</keyword>
<dbReference type="AlphaFoldDB" id="A0A433QXP1"/>
<evidence type="ECO:0000256" key="4">
    <source>
        <dbReference type="ARBA" id="ARBA00022840"/>
    </source>
</evidence>
<dbReference type="SMART" id="SM00490">
    <property type="entry name" value="HELICc"/>
    <property type="match status" value="1"/>
</dbReference>
<dbReference type="InterPro" id="IPR011545">
    <property type="entry name" value="DEAD/DEAH_box_helicase_dom"/>
</dbReference>
<dbReference type="GO" id="GO:0016787">
    <property type="term" value="F:hydrolase activity"/>
    <property type="evidence" value="ECO:0007669"/>
    <property type="project" value="UniProtKB-KW"/>
</dbReference>
<dbReference type="PANTHER" id="PTHR24031">
    <property type="entry name" value="RNA HELICASE"/>
    <property type="match status" value="1"/>
</dbReference>
<comment type="function">
    <text evidence="7">RNA helicase.</text>
</comment>
<evidence type="ECO:0000256" key="7">
    <source>
        <dbReference type="RuleBase" id="RU365068"/>
    </source>
</evidence>
<dbReference type="CDD" id="cd18787">
    <property type="entry name" value="SF2_C_DEAD"/>
    <property type="match status" value="1"/>
</dbReference>
<reference evidence="11 12" key="1">
    <citation type="journal article" date="2018" name="New Phytol.">
        <title>Phylogenomics of Endogonaceae and evolution of mycorrhizas within Mucoromycota.</title>
        <authorList>
            <person name="Chang Y."/>
            <person name="Desiro A."/>
            <person name="Na H."/>
            <person name="Sandor L."/>
            <person name="Lipzen A."/>
            <person name="Clum A."/>
            <person name="Barry K."/>
            <person name="Grigoriev I.V."/>
            <person name="Martin F.M."/>
            <person name="Stajich J.E."/>
            <person name="Smith M.E."/>
            <person name="Bonito G."/>
            <person name="Spatafora J.W."/>
        </authorList>
    </citation>
    <scope>NUCLEOTIDE SEQUENCE [LARGE SCALE GENOMIC DNA]</scope>
    <source>
        <strain evidence="11 12">AD002</strain>
    </source>
</reference>
<feature type="compositionally biased region" description="Basic and acidic residues" evidence="8">
    <location>
        <begin position="36"/>
        <end position="49"/>
    </location>
</feature>
<evidence type="ECO:0000259" key="10">
    <source>
        <dbReference type="PROSITE" id="PS51194"/>
    </source>
</evidence>
<proteinExistence type="inferred from homology"/>
<dbReference type="SUPFAM" id="SSF52540">
    <property type="entry name" value="P-loop containing nucleoside triphosphate hydrolases"/>
    <property type="match status" value="1"/>
</dbReference>
<evidence type="ECO:0000313" key="11">
    <source>
        <dbReference type="EMBL" id="RUS34572.1"/>
    </source>
</evidence>
<keyword evidence="2 6" id="KW-0378">Hydrolase</keyword>
<feature type="compositionally biased region" description="Basic and acidic residues" evidence="8">
    <location>
        <begin position="82"/>
        <end position="92"/>
    </location>
</feature>
<dbReference type="GO" id="GO:0005524">
    <property type="term" value="F:ATP binding"/>
    <property type="evidence" value="ECO:0007669"/>
    <property type="project" value="UniProtKB-UniRule"/>
</dbReference>
<dbReference type="SMART" id="SM00487">
    <property type="entry name" value="DEXDc"/>
    <property type="match status" value="1"/>
</dbReference>
<organism evidence="11 12">
    <name type="scientific">Jimgerdemannia flammicorona</name>
    <dbReference type="NCBI Taxonomy" id="994334"/>
    <lineage>
        <taxon>Eukaryota</taxon>
        <taxon>Fungi</taxon>
        <taxon>Fungi incertae sedis</taxon>
        <taxon>Mucoromycota</taxon>
        <taxon>Mucoromycotina</taxon>
        <taxon>Endogonomycetes</taxon>
        <taxon>Endogonales</taxon>
        <taxon>Endogonaceae</taxon>
        <taxon>Jimgerdemannia</taxon>
    </lineage>
</organism>
<evidence type="ECO:0000256" key="3">
    <source>
        <dbReference type="ARBA" id="ARBA00022806"/>
    </source>
</evidence>
<dbReference type="GO" id="GO:0003723">
    <property type="term" value="F:RNA binding"/>
    <property type="evidence" value="ECO:0007669"/>
    <property type="project" value="UniProtKB-UniRule"/>
</dbReference>
<feature type="region of interest" description="Disordered" evidence="8">
    <location>
        <begin position="1"/>
        <end position="111"/>
    </location>
</feature>
<feature type="region of interest" description="Disordered" evidence="8">
    <location>
        <begin position="691"/>
        <end position="716"/>
    </location>
</feature>
<comment type="catalytic activity">
    <reaction evidence="7">
        <text>ATP + H2O = ADP + phosphate + H(+)</text>
        <dbReference type="Rhea" id="RHEA:13065"/>
        <dbReference type="ChEBI" id="CHEBI:15377"/>
        <dbReference type="ChEBI" id="CHEBI:15378"/>
        <dbReference type="ChEBI" id="CHEBI:30616"/>
        <dbReference type="ChEBI" id="CHEBI:43474"/>
        <dbReference type="ChEBI" id="CHEBI:456216"/>
        <dbReference type="EC" id="3.6.4.13"/>
    </reaction>
</comment>
<dbReference type="PROSITE" id="PS51194">
    <property type="entry name" value="HELICASE_CTER"/>
    <property type="match status" value="1"/>
</dbReference>
<dbReference type="Pfam" id="PF00270">
    <property type="entry name" value="DEAD"/>
    <property type="match status" value="1"/>
</dbReference>
<keyword evidence="12" id="KW-1185">Reference proteome</keyword>
<dbReference type="Pfam" id="PF00271">
    <property type="entry name" value="Helicase_C"/>
    <property type="match status" value="1"/>
</dbReference>
<keyword evidence="3 6" id="KW-0347">Helicase</keyword>
<dbReference type="InterPro" id="IPR001650">
    <property type="entry name" value="Helicase_C-like"/>
</dbReference>
<protein>
    <recommendedName>
        <fullName evidence="7">ATP-dependent RNA helicase</fullName>
        <ecNumber evidence="7">3.6.4.13</ecNumber>
    </recommendedName>
</protein>
<dbReference type="Proteomes" id="UP000274822">
    <property type="component" value="Unassembled WGS sequence"/>
</dbReference>